<dbReference type="EMBL" id="JXTB01000329">
    <property type="protein sequence ID" value="PON45481.1"/>
    <property type="molecule type" value="Genomic_DNA"/>
</dbReference>
<dbReference type="Proteomes" id="UP000237105">
    <property type="component" value="Unassembled WGS sequence"/>
</dbReference>
<comment type="caution">
    <text evidence="2">The sequence shown here is derived from an EMBL/GenBank/DDBJ whole genome shotgun (WGS) entry which is preliminary data.</text>
</comment>
<keyword evidence="3" id="KW-1185">Reference proteome</keyword>
<organism evidence="2 3">
    <name type="scientific">Parasponia andersonii</name>
    <name type="common">Sponia andersonii</name>
    <dbReference type="NCBI Taxonomy" id="3476"/>
    <lineage>
        <taxon>Eukaryota</taxon>
        <taxon>Viridiplantae</taxon>
        <taxon>Streptophyta</taxon>
        <taxon>Embryophyta</taxon>
        <taxon>Tracheophyta</taxon>
        <taxon>Spermatophyta</taxon>
        <taxon>Magnoliopsida</taxon>
        <taxon>eudicotyledons</taxon>
        <taxon>Gunneridae</taxon>
        <taxon>Pentapetalae</taxon>
        <taxon>rosids</taxon>
        <taxon>fabids</taxon>
        <taxon>Rosales</taxon>
        <taxon>Cannabaceae</taxon>
        <taxon>Parasponia</taxon>
    </lineage>
</organism>
<evidence type="ECO:0000256" key="1">
    <source>
        <dbReference type="SAM" id="SignalP"/>
    </source>
</evidence>
<proteinExistence type="predicted"/>
<feature type="chain" id="PRO_5015103504" evidence="1">
    <location>
        <begin position="16"/>
        <end position="154"/>
    </location>
</feature>
<keyword evidence="1" id="KW-0732">Signal</keyword>
<accession>A0A2P5B9M8</accession>
<sequence>MGLPTMVGTILRAWSLDLDAWVCLPFSGLVTSSRGWIPPVFTNAGFRWVFENISVLVLEVDHIDRRVKLVLRQWVMGHRPPLAAFLISLGGGFLFQNQPSVWRGPLCHLRGRGLCQHCCYRGRCLGCFLAAFQYPEYPFRLGLDVYHIVRKVQE</sequence>
<evidence type="ECO:0000313" key="2">
    <source>
        <dbReference type="EMBL" id="PON45481.1"/>
    </source>
</evidence>
<gene>
    <name evidence="2" type="ORF">PanWU01x14_258440</name>
</gene>
<reference evidence="3" key="1">
    <citation type="submission" date="2016-06" db="EMBL/GenBank/DDBJ databases">
        <title>Parallel loss of symbiosis genes in relatives of nitrogen-fixing non-legume Parasponia.</title>
        <authorList>
            <person name="Van Velzen R."/>
            <person name="Holmer R."/>
            <person name="Bu F."/>
            <person name="Rutten L."/>
            <person name="Van Zeijl A."/>
            <person name="Liu W."/>
            <person name="Santuari L."/>
            <person name="Cao Q."/>
            <person name="Sharma T."/>
            <person name="Shen D."/>
            <person name="Roswanjaya Y."/>
            <person name="Wardhani T."/>
            <person name="Kalhor M.S."/>
            <person name="Jansen J."/>
            <person name="Van den Hoogen J."/>
            <person name="Gungor B."/>
            <person name="Hartog M."/>
            <person name="Hontelez J."/>
            <person name="Verver J."/>
            <person name="Yang W.-C."/>
            <person name="Schijlen E."/>
            <person name="Repin R."/>
            <person name="Schilthuizen M."/>
            <person name="Schranz E."/>
            <person name="Heidstra R."/>
            <person name="Miyata K."/>
            <person name="Fedorova E."/>
            <person name="Kohlen W."/>
            <person name="Bisseling T."/>
            <person name="Smit S."/>
            <person name="Geurts R."/>
        </authorList>
    </citation>
    <scope>NUCLEOTIDE SEQUENCE [LARGE SCALE GENOMIC DNA]</scope>
    <source>
        <strain evidence="3">cv. WU1-14</strain>
    </source>
</reference>
<name>A0A2P5B9M8_PARAD</name>
<feature type="signal peptide" evidence="1">
    <location>
        <begin position="1"/>
        <end position="15"/>
    </location>
</feature>
<dbReference type="AlphaFoldDB" id="A0A2P5B9M8"/>
<protein>
    <submittedName>
        <fullName evidence="2">Uncharacterized protein</fullName>
    </submittedName>
</protein>
<evidence type="ECO:0000313" key="3">
    <source>
        <dbReference type="Proteomes" id="UP000237105"/>
    </source>
</evidence>